<keyword evidence="2" id="KW-0675">Receptor</keyword>
<protein>
    <submittedName>
        <fullName evidence="2">Tripartite-type tricarboxylate transporter receptor subunit TctC</fullName>
    </submittedName>
</protein>
<dbReference type="InterPro" id="IPR005064">
    <property type="entry name" value="BUG"/>
</dbReference>
<sequence length="366" mass="38077">MVIRFMYGFGTQSVLDVMTHRLHHVGKAPGNAADVARICQLESTMKFMKLFAAPVLLAAAIFAVPSSAQTYPARAITLVVPYPPGGSADILARTVGEQLATRLGQPVIVENKAGAGTAIGARFVADAKPDGYTLLMGTVSSQAINPAMSKVGYDPIKGFAVVSALASIPFVLVAHPAAPYSNVSELIAAGRSSPGTIGFASAGPGTSNHLAGEMLANAAHVQLLHVPYRGSAPALADVLAGHVPVMFDLQTTAIPNLKAQKVKALAVTSLRRSPLLPDVPTVAESGLPDFEVSAWFGLFAPAKVPQPVLRQLSEAMADVLQAPAMVQRLREIGTEPDTRNAAQFASYTAAEVGKYALIVRSAGLAP</sequence>
<reference evidence="2 3" key="1">
    <citation type="submission" date="2019-06" db="EMBL/GenBank/DDBJ databases">
        <title>Sorghum-associated microbial communities from plants grown in Nebraska, USA.</title>
        <authorList>
            <person name="Schachtman D."/>
        </authorList>
    </citation>
    <scope>NUCLEOTIDE SEQUENCE [LARGE SCALE GENOMIC DNA]</scope>
    <source>
        <strain evidence="2 3">T529</strain>
    </source>
</reference>
<comment type="caution">
    <text evidence="2">The sequence shown here is derived from an EMBL/GenBank/DDBJ whole genome shotgun (WGS) entry which is preliminary data.</text>
</comment>
<dbReference type="InterPro" id="IPR042100">
    <property type="entry name" value="Bug_dom1"/>
</dbReference>
<dbReference type="Gene3D" id="3.40.190.150">
    <property type="entry name" value="Bordetella uptake gene, domain 1"/>
    <property type="match status" value="1"/>
</dbReference>
<gene>
    <name evidence="2" type="ORF">FB547_11777</name>
</gene>
<dbReference type="CDD" id="cd13578">
    <property type="entry name" value="PBP2_Bug27"/>
    <property type="match status" value="1"/>
</dbReference>
<dbReference type="SUPFAM" id="SSF53850">
    <property type="entry name" value="Periplasmic binding protein-like II"/>
    <property type="match status" value="1"/>
</dbReference>
<dbReference type="AlphaFoldDB" id="A0A561BA29"/>
<comment type="similarity">
    <text evidence="1">Belongs to the UPF0065 (bug) family.</text>
</comment>
<dbReference type="Pfam" id="PF03401">
    <property type="entry name" value="TctC"/>
    <property type="match status" value="1"/>
</dbReference>
<evidence type="ECO:0000313" key="2">
    <source>
        <dbReference type="EMBL" id="TWD75660.1"/>
    </source>
</evidence>
<dbReference type="PANTHER" id="PTHR42928">
    <property type="entry name" value="TRICARBOXYLATE-BINDING PROTEIN"/>
    <property type="match status" value="1"/>
</dbReference>
<dbReference type="EMBL" id="VIVL01000017">
    <property type="protein sequence ID" value="TWD75660.1"/>
    <property type="molecule type" value="Genomic_DNA"/>
</dbReference>
<name>A0A561BA29_9BURK</name>
<organism evidence="2 3">
    <name type="scientific">Variovorax beijingensis</name>
    <dbReference type="NCBI Taxonomy" id="2496117"/>
    <lineage>
        <taxon>Bacteria</taxon>
        <taxon>Pseudomonadati</taxon>
        <taxon>Pseudomonadota</taxon>
        <taxon>Betaproteobacteria</taxon>
        <taxon>Burkholderiales</taxon>
        <taxon>Comamonadaceae</taxon>
        <taxon>Variovorax</taxon>
    </lineage>
</organism>
<evidence type="ECO:0000313" key="3">
    <source>
        <dbReference type="Proteomes" id="UP000319722"/>
    </source>
</evidence>
<dbReference type="Gene3D" id="3.40.190.10">
    <property type="entry name" value="Periplasmic binding protein-like II"/>
    <property type="match status" value="1"/>
</dbReference>
<evidence type="ECO:0000256" key="1">
    <source>
        <dbReference type="ARBA" id="ARBA00006987"/>
    </source>
</evidence>
<accession>A0A561BA29</accession>
<dbReference type="Proteomes" id="UP000319722">
    <property type="component" value="Unassembled WGS sequence"/>
</dbReference>
<dbReference type="PANTHER" id="PTHR42928:SF5">
    <property type="entry name" value="BLR1237 PROTEIN"/>
    <property type="match status" value="1"/>
</dbReference>
<dbReference type="PIRSF" id="PIRSF017082">
    <property type="entry name" value="YflP"/>
    <property type="match status" value="1"/>
</dbReference>
<proteinExistence type="inferred from homology"/>